<gene>
    <name evidence="2" type="ORF">DPM13_16505</name>
</gene>
<dbReference type="EMBL" id="CP030239">
    <property type="protein sequence ID" value="AWX94013.1"/>
    <property type="molecule type" value="Genomic_DNA"/>
</dbReference>
<protein>
    <submittedName>
        <fullName evidence="2">Uncharacterized protein</fullName>
    </submittedName>
</protein>
<evidence type="ECO:0000313" key="3">
    <source>
        <dbReference type="Proteomes" id="UP000249922"/>
    </source>
</evidence>
<dbReference type="Proteomes" id="UP000249922">
    <property type="component" value="Chromosome"/>
</dbReference>
<accession>A0ABM6WTJ7</accession>
<organism evidence="2 3">
    <name type="scientific">Paracoccus mutanolyticus</name>
    <dbReference type="NCBI Taxonomy" id="1499308"/>
    <lineage>
        <taxon>Bacteria</taxon>
        <taxon>Pseudomonadati</taxon>
        <taxon>Pseudomonadota</taxon>
        <taxon>Alphaproteobacteria</taxon>
        <taxon>Rhodobacterales</taxon>
        <taxon>Paracoccaceae</taxon>
        <taxon>Paracoccus</taxon>
    </lineage>
</organism>
<evidence type="ECO:0000256" key="1">
    <source>
        <dbReference type="SAM" id="MobiDB-lite"/>
    </source>
</evidence>
<dbReference type="RefSeq" id="WP_112888432.1">
    <property type="nucleotide sequence ID" value="NZ_CP030239.1"/>
</dbReference>
<keyword evidence="3" id="KW-1185">Reference proteome</keyword>
<feature type="compositionally biased region" description="Basic and acidic residues" evidence="1">
    <location>
        <begin position="184"/>
        <end position="207"/>
    </location>
</feature>
<evidence type="ECO:0000313" key="2">
    <source>
        <dbReference type="EMBL" id="AWX94013.1"/>
    </source>
</evidence>
<name>A0ABM6WTJ7_9RHOB</name>
<proteinExistence type="predicted"/>
<sequence>MLAFDVGLPCGPGGRDYIATGTAAGTLLTAGQVDLSPDPVLTQYETDYRWLAQVYESLKPSSGTGRLLWHRLGAKTIELIHENVHVLTSLYLISHRITSVRQYRTSVLQRAVGVDEFRHLTIANEDPKSFSGTADGAESQKHRHQAAAWEIDGNLRRSVFLAHRIIWKMAYGDEPELIDLDTNATDKTHNNDQEAESHQPHKSRSDIDPLVPNRMTQHARSGWCTSLPQIVSLIVVRSTA</sequence>
<feature type="region of interest" description="Disordered" evidence="1">
    <location>
        <begin position="183"/>
        <end position="210"/>
    </location>
</feature>
<reference evidence="2 3" key="1">
    <citation type="submission" date="2018-06" db="EMBL/GenBank/DDBJ databases">
        <title>Complete genome sequence of Paracoccus mutanolyticus strain RSP-02 isolated from cellulosic waste.</title>
        <authorList>
            <person name="Amrutha R.N."/>
            <person name="Shrivastav A."/>
            <person name="Buddana S.K."/>
            <person name="Deshpande U."/>
            <person name="Prakasham R.S."/>
        </authorList>
    </citation>
    <scope>NUCLEOTIDE SEQUENCE [LARGE SCALE GENOMIC DNA]</scope>
    <source>
        <strain evidence="2 3">RSP-02</strain>
    </source>
</reference>